<evidence type="ECO:0000256" key="1">
    <source>
        <dbReference type="ARBA" id="ARBA00010617"/>
    </source>
</evidence>
<dbReference type="PRINTS" id="PR00385">
    <property type="entry name" value="P450"/>
</dbReference>
<dbReference type="CDD" id="cd11029">
    <property type="entry name" value="CYP107-like"/>
    <property type="match status" value="1"/>
</dbReference>
<dbReference type="SUPFAM" id="SSF48264">
    <property type="entry name" value="Cytochrome P450"/>
    <property type="match status" value="1"/>
</dbReference>
<keyword evidence="2" id="KW-0560">Oxidoreductase</keyword>
<keyword evidence="2" id="KW-0479">Metal-binding</keyword>
<organism evidence="3 4">
    <name type="scientific">Streptomyces sodiiphilus</name>
    <dbReference type="NCBI Taxonomy" id="226217"/>
    <lineage>
        <taxon>Bacteria</taxon>
        <taxon>Bacillati</taxon>
        <taxon>Actinomycetota</taxon>
        <taxon>Actinomycetes</taxon>
        <taxon>Kitasatosporales</taxon>
        <taxon>Streptomycetaceae</taxon>
        <taxon>Streptomyces</taxon>
    </lineage>
</organism>
<protein>
    <submittedName>
        <fullName evidence="3">Cytochrome P450</fullName>
    </submittedName>
</protein>
<dbReference type="EMBL" id="BAAAMJ010000015">
    <property type="protein sequence ID" value="GAA1907778.1"/>
    <property type="molecule type" value="Genomic_DNA"/>
</dbReference>
<evidence type="ECO:0000313" key="4">
    <source>
        <dbReference type="Proteomes" id="UP001501303"/>
    </source>
</evidence>
<name>A0ABN2P339_9ACTN</name>
<dbReference type="RefSeq" id="WP_344260035.1">
    <property type="nucleotide sequence ID" value="NZ_BAAAMJ010000015.1"/>
</dbReference>
<dbReference type="InterPro" id="IPR017972">
    <property type="entry name" value="Cyt_P450_CS"/>
</dbReference>
<keyword evidence="2" id="KW-0503">Monooxygenase</keyword>
<comment type="similarity">
    <text evidence="1 2">Belongs to the cytochrome P450 family.</text>
</comment>
<evidence type="ECO:0000256" key="2">
    <source>
        <dbReference type="RuleBase" id="RU000461"/>
    </source>
</evidence>
<dbReference type="Proteomes" id="UP001501303">
    <property type="component" value="Unassembled WGS sequence"/>
</dbReference>
<keyword evidence="4" id="KW-1185">Reference proteome</keyword>
<dbReference type="PROSITE" id="PS00086">
    <property type="entry name" value="CYTOCHROME_P450"/>
    <property type="match status" value="1"/>
</dbReference>
<dbReference type="PANTHER" id="PTHR46696">
    <property type="entry name" value="P450, PUTATIVE (EUROFUNG)-RELATED"/>
    <property type="match status" value="1"/>
</dbReference>
<dbReference type="InterPro" id="IPR002397">
    <property type="entry name" value="Cyt_P450_B"/>
</dbReference>
<dbReference type="InterPro" id="IPR001128">
    <property type="entry name" value="Cyt_P450"/>
</dbReference>
<dbReference type="Pfam" id="PF00067">
    <property type="entry name" value="p450"/>
    <property type="match status" value="2"/>
</dbReference>
<dbReference type="InterPro" id="IPR036396">
    <property type="entry name" value="Cyt_P450_sf"/>
</dbReference>
<dbReference type="Gene3D" id="1.10.630.10">
    <property type="entry name" value="Cytochrome P450"/>
    <property type="match status" value="1"/>
</dbReference>
<reference evidence="3 4" key="1">
    <citation type="journal article" date="2019" name="Int. J. Syst. Evol. Microbiol.">
        <title>The Global Catalogue of Microorganisms (GCM) 10K type strain sequencing project: providing services to taxonomists for standard genome sequencing and annotation.</title>
        <authorList>
            <consortium name="The Broad Institute Genomics Platform"/>
            <consortium name="The Broad Institute Genome Sequencing Center for Infectious Disease"/>
            <person name="Wu L."/>
            <person name="Ma J."/>
        </authorList>
    </citation>
    <scope>NUCLEOTIDE SEQUENCE [LARGE SCALE GENOMIC DNA]</scope>
    <source>
        <strain evidence="3 4">JCM 13581</strain>
    </source>
</reference>
<sequence>MAWAVTDTDLIKQLLTDPRISKDAHQHWPALRDGTLSEEWPLRPWVEVRNALTAYGAEHRRLRGLIAGAFSARRVRAMKPRIEAISRSLLDGLPTTAKPGEPVDVRAHFAYLLPLLVISDLFGLPEDTHDGFRRAVAGMFATNMPPEQAMANTMEVYRLLAELVEHKRAKPGDDLTTDLIAARDDADNPLPEQELIDTLLLFIGAGHETTVNLLDHAIVNLCSNPDQLQDIRSGRAEWRDAIEETLRHQPPVANIVMRYPVEPVEAGGVTFRPGEAIVINFAAPGRDPVRHKEAERFDIHREDKHHLSFGHGTHFCMGAELARLEAGIALPALFDRYPHMRLAESPDRLVPVESFITNGHQALPVHL</sequence>
<keyword evidence="2" id="KW-0408">Iron</keyword>
<gene>
    <name evidence="3" type="ORF">GCM10009716_17150</name>
</gene>
<evidence type="ECO:0000313" key="3">
    <source>
        <dbReference type="EMBL" id="GAA1907778.1"/>
    </source>
</evidence>
<accession>A0ABN2P339</accession>
<comment type="caution">
    <text evidence="3">The sequence shown here is derived from an EMBL/GenBank/DDBJ whole genome shotgun (WGS) entry which is preliminary data.</text>
</comment>
<dbReference type="PRINTS" id="PR00359">
    <property type="entry name" value="BP450"/>
</dbReference>
<keyword evidence="2" id="KW-0349">Heme</keyword>
<proteinExistence type="inferred from homology"/>
<dbReference type="PANTHER" id="PTHR46696:SF1">
    <property type="entry name" value="CYTOCHROME P450 YJIB-RELATED"/>
    <property type="match status" value="1"/>
</dbReference>